<feature type="compositionally biased region" description="Basic residues" evidence="7">
    <location>
        <begin position="1190"/>
        <end position="1203"/>
    </location>
</feature>
<evidence type="ECO:0000313" key="10">
    <source>
        <dbReference type="EMBL" id="KIX98540.1"/>
    </source>
</evidence>
<feature type="compositionally biased region" description="Low complexity" evidence="7">
    <location>
        <begin position="104"/>
        <end position="120"/>
    </location>
</feature>
<protein>
    <recommendedName>
        <fullName evidence="12">SET domain-containing protein</fullName>
    </recommendedName>
</protein>
<dbReference type="InterPro" id="IPR026489">
    <property type="entry name" value="CXC_dom"/>
</dbReference>
<dbReference type="PROSITE" id="PS50280">
    <property type="entry name" value="SET"/>
    <property type="match status" value="1"/>
</dbReference>
<evidence type="ECO:0000256" key="5">
    <source>
        <dbReference type="ARBA" id="ARBA00023163"/>
    </source>
</evidence>
<organism evidence="10 11">
    <name type="scientific">Fonsecaea multimorphosa CBS 102226</name>
    <dbReference type="NCBI Taxonomy" id="1442371"/>
    <lineage>
        <taxon>Eukaryota</taxon>
        <taxon>Fungi</taxon>
        <taxon>Dikarya</taxon>
        <taxon>Ascomycota</taxon>
        <taxon>Pezizomycotina</taxon>
        <taxon>Eurotiomycetes</taxon>
        <taxon>Chaetothyriomycetidae</taxon>
        <taxon>Chaetothyriales</taxon>
        <taxon>Herpotrichiellaceae</taxon>
        <taxon>Fonsecaea</taxon>
    </lineage>
</organism>
<feature type="region of interest" description="Disordered" evidence="7">
    <location>
        <begin position="369"/>
        <end position="388"/>
    </location>
</feature>
<feature type="compositionally biased region" description="Basic and acidic residues" evidence="7">
    <location>
        <begin position="209"/>
        <end position="219"/>
    </location>
</feature>
<dbReference type="Pfam" id="PF18264">
    <property type="entry name" value="preSET_CXC"/>
    <property type="match status" value="1"/>
</dbReference>
<evidence type="ECO:0000259" key="9">
    <source>
        <dbReference type="PROSITE" id="PS51633"/>
    </source>
</evidence>
<keyword evidence="4" id="KW-0805">Transcription regulation</keyword>
<dbReference type="GO" id="GO:0003682">
    <property type="term" value="F:chromatin binding"/>
    <property type="evidence" value="ECO:0007669"/>
    <property type="project" value="TreeGrafter"/>
</dbReference>
<dbReference type="STRING" id="1442371.A0A0D2H9J8"/>
<gene>
    <name evidence="10" type="ORF">Z520_05841</name>
</gene>
<keyword evidence="2" id="KW-0808">Transferase</keyword>
<proteinExistence type="predicted"/>
<name>A0A0D2H9J8_9EURO</name>
<dbReference type="GO" id="GO:0140951">
    <property type="term" value="F:histone H3K27 trimethyltransferase activity"/>
    <property type="evidence" value="ECO:0007669"/>
    <property type="project" value="UniProtKB-EC"/>
</dbReference>
<dbReference type="Gene3D" id="2.170.270.10">
    <property type="entry name" value="SET domain"/>
    <property type="match status" value="1"/>
</dbReference>
<dbReference type="RefSeq" id="XP_016632663.1">
    <property type="nucleotide sequence ID" value="XM_016776344.1"/>
</dbReference>
<dbReference type="SMART" id="SM00317">
    <property type="entry name" value="SET"/>
    <property type="match status" value="1"/>
</dbReference>
<dbReference type="Pfam" id="PF00856">
    <property type="entry name" value="SET"/>
    <property type="match status" value="1"/>
</dbReference>
<dbReference type="VEuPathDB" id="FungiDB:Z520_05841"/>
<sequence length="1203" mass="135386">MRPERARTQLGDSLPAYASTPPRSKVLHRTQTPAVSLLREEGQESVAAGTAEGRSDAQSRPSNSQDRSSDSESESTNSSKSSSPVIEQHPDLIDTESSTHRQTSDSQSQSPKQSRSPSGSADTSVPMDSRHVPPSVASNSQYDKSTPNPTQGSPSLVSTLKGATKEATSETTKVPSLEQERSSSESVSSESDEDDAQRQPLRLVFRLPEPQHPDGEQKEPAGQQFEEDIIMEDEGGGHVGESSSVIEGGGHVGESSSVSEGDGHVGESSSVSEGDGHVGQSSSVNEGGQDVDIHSVSSESSMPSADAITIRVNVEFFLMLVRTLRRDLRKWQKTSVRAEVSQAIVTARMCPGPDLDSNLPDPFKALTEERRRAGKNGKPTADGDDELIRAPQKDLLAETTILPKFRSIGRVSTSFLAPNYRTASHRAYDVEDEVDDPDASRKYEEFEQRHKIDFPGLAKQRACQELIWLWEPWVEDMFSGLEMLKSDILYFFVQDHFEPDRQIDFNWSERSHSAWKKEQKRRCKICGLADPESRRSHLVEDFKHLPRPDDRRLVFAGLVAYAFHEIVGSSLWHLALGEIIQPRYAESQAATAQDPGFCLICFRHQCPDHGAYEEPSDEEQDLRTSRALINDDESDRNIRKFVSRPSAEPKVEKDTHLCGIFCVEPSTNLRRLLGRHPDGTIRGTRRMQENHSRPILADDQFCSSSCFWDVNNRLDTMVSDVKFQPFVSHSQKEMVEKLMGFYLHSQRGPCLISRVLKDVSCMKIFHHIIFSIYRVEHSNDPLPAAAEISLAQPDTDQTTGKKKRSRVHTIDVSKSMGLDKRKPFIPCSHQGPCENNPACSCAEAKVHCEWFCGCDKSCKRRFRGCNCKAAGKKTCFQDSRCECWKLNRECDPHLCLKCGVLDVLDSFNKYRNDIRQGRCRNNRIQLGVPAKTTKAPSQVQGYGLYSVVDIPKGEFIGEYVGEIVSKKEADRRGALYHLQNQEYLFALNASQEIDASVNGNKMRFMNNSQKDEFINVVPRSLLCSGQVRIGLFARRRVKAGEELLWKYGYDEEHVKYFWEPGEKASNERARIPLSHDRFARTTRTNMLAEESVDRNSQERNSQERYSQERNSLERSTQSPVVPPRQKRKRRQSESSGSSSNEGAANSSGEEMMRGLEIDDPEDSDYESHGNVSEHGDMDDELEIGRPSNGSRRRKPHRHQRMRR</sequence>
<dbReference type="EMBL" id="KN848071">
    <property type="protein sequence ID" value="KIX98540.1"/>
    <property type="molecule type" value="Genomic_DNA"/>
</dbReference>
<evidence type="ECO:0000256" key="7">
    <source>
        <dbReference type="SAM" id="MobiDB-lite"/>
    </source>
</evidence>
<dbReference type="GeneID" id="27711587"/>
<accession>A0A0D2H9J8</accession>
<evidence type="ECO:0000256" key="6">
    <source>
        <dbReference type="ARBA" id="ARBA00048568"/>
    </source>
</evidence>
<feature type="region of interest" description="Disordered" evidence="7">
    <location>
        <begin position="1075"/>
        <end position="1203"/>
    </location>
</feature>
<feature type="compositionally biased region" description="Basic and acidic residues" evidence="7">
    <location>
        <begin position="88"/>
        <end position="103"/>
    </location>
</feature>
<dbReference type="PANTHER" id="PTHR45747">
    <property type="entry name" value="HISTONE-LYSINE N-METHYLTRANSFERASE E(Z)"/>
    <property type="match status" value="1"/>
</dbReference>
<dbReference type="InterPro" id="IPR041355">
    <property type="entry name" value="Pre-SET_CXC"/>
</dbReference>
<keyword evidence="3" id="KW-0949">S-adenosyl-L-methionine</keyword>
<feature type="compositionally biased region" description="Basic and acidic residues" evidence="7">
    <location>
        <begin position="1091"/>
        <end position="1112"/>
    </location>
</feature>
<dbReference type="PANTHER" id="PTHR45747:SF4">
    <property type="entry name" value="HISTONE-LYSINE N-METHYLTRANSFERASE E(Z)"/>
    <property type="match status" value="1"/>
</dbReference>
<evidence type="ECO:0000259" key="8">
    <source>
        <dbReference type="PROSITE" id="PS50280"/>
    </source>
</evidence>
<evidence type="ECO:0000256" key="3">
    <source>
        <dbReference type="ARBA" id="ARBA00022691"/>
    </source>
</evidence>
<dbReference type="GO" id="GO:0032259">
    <property type="term" value="P:methylation"/>
    <property type="evidence" value="ECO:0007669"/>
    <property type="project" value="UniProtKB-KW"/>
</dbReference>
<evidence type="ECO:0000256" key="1">
    <source>
        <dbReference type="ARBA" id="ARBA00022603"/>
    </source>
</evidence>
<evidence type="ECO:0000313" key="11">
    <source>
        <dbReference type="Proteomes" id="UP000053411"/>
    </source>
</evidence>
<feature type="compositionally biased region" description="Basic and acidic residues" evidence="7">
    <location>
        <begin position="1165"/>
        <end position="1175"/>
    </location>
</feature>
<dbReference type="InterPro" id="IPR001214">
    <property type="entry name" value="SET_dom"/>
</dbReference>
<keyword evidence="1" id="KW-0489">Methyltransferase</keyword>
<feature type="region of interest" description="Disordered" evidence="7">
    <location>
        <begin position="1"/>
        <end position="304"/>
    </location>
</feature>
<keyword evidence="5" id="KW-0804">Transcription</keyword>
<comment type="catalytic activity">
    <reaction evidence="6">
        <text>L-lysyl(27)-[histone H3] + 3 S-adenosyl-L-methionine = N(6),N(6),N(6)-trimethyl-L-lysyl(27)-[histone H3] + 3 S-adenosyl-L-homocysteine + 3 H(+)</text>
        <dbReference type="Rhea" id="RHEA:60292"/>
        <dbReference type="Rhea" id="RHEA-COMP:15535"/>
        <dbReference type="Rhea" id="RHEA-COMP:15548"/>
        <dbReference type="ChEBI" id="CHEBI:15378"/>
        <dbReference type="ChEBI" id="CHEBI:29969"/>
        <dbReference type="ChEBI" id="CHEBI:57856"/>
        <dbReference type="ChEBI" id="CHEBI:59789"/>
        <dbReference type="ChEBI" id="CHEBI:61961"/>
        <dbReference type="EC" id="2.1.1.356"/>
    </reaction>
</comment>
<dbReference type="Proteomes" id="UP000053411">
    <property type="component" value="Unassembled WGS sequence"/>
</dbReference>
<feature type="compositionally biased region" description="Low complexity" evidence="7">
    <location>
        <begin position="253"/>
        <end position="273"/>
    </location>
</feature>
<evidence type="ECO:0008006" key="12">
    <source>
        <dbReference type="Google" id="ProtNLM"/>
    </source>
</evidence>
<reference evidence="10 11" key="1">
    <citation type="submission" date="2015-01" db="EMBL/GenBank/DDBJ databases">
        <title>The Genome Sequence of Fonsecaea multimorphosa CBS 102226.</title>
        <authorList>
            <consortium name="The Broad Institute Genomics Platform"/>
            <person name="Cuomo C."/>
            <person name="de Hoog S."/>
            <person name="Gorbushina A."/>
            <person name="Stielow B."/>
            <person name="Teixiera M."/>
            <person name="Abouelleil A."/>
            <person name="Chapman S.B."/>
            <person name="Priest M."/>
            <person name="Young S.K."/>
            <person name="Wortman J."/>
            <person name="Nusbaum C."/>
            <person name="Birren B."/>
        </authorList>
    </citation>
    <scope>NUCLEOTIDE SEQUENCE [LARGE SCALE GENOMIC DNA]</scope>
    <source>
        <strain evidence="10 11">CBS 102226</strain>
    </source>
</reference>
<feature type="compositionally biased region" description="Polar residues" evidence="7">
    <location>
        <begin position="136"/>
        <end position="158"/>
    </location>
</feature>
<dbReference type="PROSITE" id="PS51633">
    <property type="entry name" value="CXC"/>
    <property type="match status" value="1"/>
</dbReference>
<feature type="compositionally biased region" description="Low complexity" evidence="7">
    <location>
        <begin position="74"/>
        <end position="84"/>
    </location>
</feature>
<dbReference type="SUPFAM" id="SSF82199">
    <property type="entry name" value="SET domain"/>
    <property type="match status" value="1"/>
</dbReference>
<dbReference type="AlphaFoldDB" id="A0A0D2H9J8"/>
<feature type="compositionally biased region" description="Acidic residues" evidence="7">
    <location>
        <begin position="225"/>
        <end position="234"/>
    </location>
</feature>
<feature type="compositionally biased region" description="Low complexity" evidence="7">
    <location>
        <begin position="1133"/>
        <end position="1149"/>
    </location>
</feature>
<evidence type="ECO:0000256" key="4">
    <source>
        <dbReference type="ARBA" id="ARBA00023015"/>
    </source>
</evidence>
<feature type="domain" description="CXC" evidence="9">
    <location>
        <begin position="807"/>
        <end position="915"/>
    </location>
</feature>
<dbReference type="GO" id="GO:0005634">
    <property type="term" value="C:nucleus"/>
    <property type="evidence" value="ECO:0007669"/>
    <property type="project" value="TreeGrafter"/>
</dbReference>
<dbReference type="InterPro" id="IPR045318">
    <property type="entry name" value="EZH1/2-like"/>
</dbReference>
<evidence type="ECO:0000256" key="2">
    <source>
        <dbReference type="ARBA" id="ARBA00022679"/>
    </source>
</evidence>
<dbReference type="OrthoDB" id="6141102at2759"/>
<feature type="domain" description="SET" evidence="8">
    <location>
        <begin position="930"/>
        <end position="1048"/>
    </location>
</feature>
<dbReference type="InterPro" id="IPR046341">
    <property type="entry name" value="SET_dom_sf"/>
</dbReference>
<dbReference type="GO" id="GO:0031507">
    <property type="term" value="P:heterochromatin formation"/>
    <property type="evidence" value="ECO:0007669"/>
    <property type="project" value="TreeGrafter"/>
</dbReference>
<keyword evidence="11" id="KW-1185">Reference proteome</keyword>